<dbReference type="Pfam" id="PF10040">
    <property type="entry name" value="CRISPR_Cas6"/>
    <property type="match status" value="1"/>
</dbReference>
<dbReference type="AlphaFoldDB" id="A0A6N7S3E6"/>
<organism evidence="2 4">
    <name type="scientific">Holdemania massiliensis</name>
    <dbReference type="NCBI Taxonomy" id="1468449"/>
    <lineage>
        <taxon>Bacteria</taxon>
        <taxon>Bacillati</taxon>
        <taxon>Bacillota</taxon>
        <taxon>Erysipelotrichia</taxon>
        <taxon>Erysipelotrichales</taxon>
        <taxon>Erysipelotrichaceae</taxon>
        <taxon>Holdemania</taxon>
    </lineage>
</organism>
<dbReference type="Proteomes" id="UP000433575">
    <property type="component" value="Unassembled WGS sequence"/>
</dbReference>
<sequence length="291" mass="32835">MNNQSIFSFSYLPLTIHLECLESTTLPGYLGSALRGALGWELTKNPQVYSYLYENRNLQRGKADVVNPYFLNVPRKKLIYQPHETLSFDFVLLGDAAQTGNRLIASLSKIAILRLGAQRSVFRLKSIVQASNQTILWSSDRGILQNPESVLYQASREISCQYCSIQLKTPLRIRRDGELLQEYDFATLIRNITQRIKAIANNYGGSIDSRAAERICQQALHVNRFSSQLYYKELKRYSNKQITSLDISGMLGTMSAEGDLTAFVPWLLAAELIHIGRNTTFGLGEISLVID</sequence>
<dbReference type="Gene3D" id="3.30.70.1900">
    <property type="match status" value="1"/>
</dbReference>
<reference evidence="4 5" key="1">
    <citation type="journal article" date="2019" name="Nat. Med.">
        <title>A library of human gut bacterial isolates paired with longitudinal multiomics data enables mechanistic microbiome research.</title>
        <authorList>
            <person name="Poyet M."/>
            <person name="Groussin M."/>
            <person name="Gibbons S.M."/>
            <person name="Avila-Pacheco J."/>
            <person name="Jiang X."/>
            <person name="Kearney S.M."/>
            <person name="Perrotta A.R."/>
            <person name="Berdy B."/>
            <person name="Zhao S."/>
            <person name="Lieberman T.D."/>
            <person name="Swanson P.K."/>
            <person name="Smith M."/>
            <person name="Roesemann S."/>
            <person name="Alexander J.E."/>
            <person name="Rich S.A."/>
            <person name="Livny J."/>
            <person name="Vlamakis H."/>
            <person name="Clish C."/>
            <person name="Bullock K."/>
            <person name="Deik A."/>
            <person name="Scott J."/>
            <person name="Pierce K.A."/>
            <person name="Xavier R.J."/>
            <person name="Alm E.J."/>
        </authorList>
    </citation>
    <scope>NUCLEOTIDE SEQUENCE [LARGE SCALE GENOMIC DNA]</scope>
    <source>
        <strain evidence="2 4">BIOML-A4</strain>
        <strain evidence="3 5">BIOML-A5</strain>
    </source>
</reference>
<protein>
    <submittedName>
        <fullName evidence="2">CRISPR system precrRNA processing endoribonuclease RAMP protein Cas6</fullName>
    </submittedName>
</protein>
<evidence type="ECO:0000313" key="4">
    <source>
        <dbReference type="Proteomes" id="UP000433575"/>
    </source>
</evidence>
<dbReference type="InterPro" id="IPR019267">
    <property type="entry name" value="CRISPR-assoc_Cas6_C"/>
</dbReference>
<dbReference type="Proteomes" id="UP000480929">
    <property type="component" value="Unassembled WGS sequence"/>
</dbReference>
<gene>
    <name evidence="3" type="ORF">GKD88_05715</name>
    <name evidence="2" type="ORF">GKE08_03645</name>
</gene>
<dbReference type="OrthoDB" id="9787241at2"/>
<accession>A0A6N7S3E6</accession>
<evidence type="ECO:0000259" key="1">
    <source>
        <dbReference type="Pfam" id="PF10040"/>
    </source>
</evidence>
<evidence type="ECO:0000313" key="2">
    <source>
        <dbReference type="EMBL" id="MSA88413.1"/>
    </source>
</evidence>
<keyword evidence="5" id="KW-1185">Reference proteome</keyword>
<proteinExistence type="predicted"/>
<comment type="caution">
    <text evidence="2">The sequence shown here is derived from an EMBL/GenBank/DDBJ whole genome shotgun (WGS) entry which is preliminary data.</text>
</comment>
<dbReference type="EMBL" id="WKPJ01000003">
    <property type="protein sequence ID" value="MSA88413.1"/>
    <property type="molecule type" value="Genomic_DNA"/>
</dbReference>
<evidence type="ECO:0000313" key="5">
    <source>
        <dbReference type="Proteomes" id="UP000480929"/>
    </source>
</evidence>
<name>A0A6N7S3E6_9FIRM</name>
<dbReference type="EMBL" id="WKPI01000006">
    <property type="protein sequence ID" value="MSC32613.1"/>
    <property type="molecule type" value="Genomic_DNA"/>
</dbReference>
<dbReference type="RefSeq" id="WP_154237983.1">
    <property type="nucleotide sequence ID" value="NZ_CAUFAO010000001.1"/>
</dbReference>
<evidence type="ECO:0000313" key="3">
    <source>
        <dbReference type="EMBL" id="MSC32613.1"/>
    </source>
</evidence>
<feature type="domain" description="CRISPR-associated protein Cas6 C-terminal" evidence="1">
    <location>
        <begin position="166"/>
        <end position="286"/>
    </location>
</feature>